<dbReference type="Proteomes" id="UP000030748">
    <property type="component" value="Unassembled WGS sequence"/>
</dbReference>
<gene>
    <name evidence="1" type="ORF">MIMGU_mgv1a017375mg</name>
</gene>
<dbReference type="EMBL" id="KI632264">
    <property type="protein sequence ID" value="EYU20590.1"/>
    <property type="molecule type" value="Genomic_DNA"/>
</dbReference>
<reference evidence="1 2" key="1">
    <citation type="journal article" date="2013" name="Proc. Natl. Acad. Sci. U.S.A.">
        <title>Fine-scale variation in meiotic recombination in Mimulus inferred from population shotgun sequencing.</title>
        <authorList>
            <person name="Hellsten U."/>
            <person name="Wright K.M."/>
            <person name="Jenkins J."/>
            <person name="Shu S."/>
            <person name="Yuan Y."/>
            <person name="Wessler S.R."/>
            <person name="Schmutz J."/>
            <person name="Willis J.H."/>
            <person name="Rokhsar D.S."/>
        </authorList>
    </citation>
    <scope>NUCLEOTIDE SEQUENCE [LARGE SCALE GENOMIC DNA]</scope>
    <source>
        <strain evidence="2">cv. DUN x IM62</strain>
    </source>
</reference>
<accession>A0A022Q255</accession>
<proteinExistence type="predicted"/>
<name>A0A022Q255_ERYGU</name>
<evidence type="ECO:0000313" key="1">
    <source>
        <dbReference type="EMBL" id="EYU20590.1"/>
    </source>
</evidence>
<organism evidence="1 2">
    <name type="scientific">Erythranthe guttata</name>
    <name type="common">Yellow monkey flower</name>
    <name type="synonym">Mimulus guttatus</name>
    <dbReference type="NCBI Taxonomy" id="4155"/>
    <lineage>
        <taxon>Eukaryota</taxon>
        <taxon>Viridiplantae</taxon>
        <taxon>Streptophyta</taxon>
        <taxon>Embryophyta</taxon>
        <taxon>Tracheophyta</taxon>
        <taxon>Spermatophyta</taxon>
        <taxon>Magnoliopsida</taxon>
        <taxon>eudicotyledons</taxon>
        <taxon>Gunneridae</taxon>
        <taxon>Pentapetalae</taxon>
        <taxon>asterids</taxon>
        <taxon>lamiids</taxon>
        <taxon>Lamiales</taxon>
        <taxon>Phrymaceae</taxon>
        <taxon>Erythranthe</taxon>
    </lineage>
</organism>
<protein>
    <submittedName>
        <fullName evidence="1">Uncharacterized protein</fullName>
    </submittedName>
</protein>
<evidence type="ECO:0000313" key="2">
    <source>
        <dbReference type="Proteomes" id="UP000030748"/>
    </source>
</evidence>
<keyword evidence="2" id="KW-1185">Reference proteome</keyword>
<dbReference type="AlphaFoldDB" id="A0A022Q255"/>
<sequence>MLKYFIHSICIDSFTDNTFKKVLNVNFDFRNLSRPLQTSTSCPKDTAISPFFSKHNGIARGIQPWRSEKSSIFQILVQD</sequence>